<keyword evidence="5 9" id="KW-1133">Transmembrane helix</keyword>
<dbReference type="Pfam" id="PF09426">
    <property type="entry name" value="Nyv1_longin"/>
    <property type="match status" value="1"/>
</dbReference>
<dbReference type="SUPFAM" id="SSF58038">
    <property type="entry name" value="SNARE fusion complex"/>
    <property type="match status" value="1"/>
</dbReference>
<dbReference type="OrthoDB" id="190375at2759"/>
<evidence type="ECO:0000259" key="10">
    <source>
        <dbReference type="PROSITE" id="PS50892"/>
    </source>
</evidence>
<keyword evidence="12" id="KW-1185">Reference proteome</keyword>
<dbReference type="HOGENOM" id="CLU_1107824_0_0_1"/>
<dbReference type="eggNOG" id="KOG0860">
    <property type="taxonomic scope" value="Eukaryota"/>
</dbReference>
<dbReference type="InterPro" id="IPR038426">
    <property type="entry name" value="Nyv1_longin_sf"/>
</dbReference>
<dbReference type="Proteomes" id="UP000002036">
    <property type="component" value="Chromosome G"/>
</dbReference>
<gene>
    <name evidence="11" type="ordered locus">KLTH0G13376g</name>
</gene>
<dbReference type="PRINTS" id="PR00219">
    <property type="entry name" value="SYNAPTOBREVN"/>
</dbReference>
<dbReference type="InterPro" id="IPR019005">
    <property type="entry name" value="Vacuolar_R-SNAR_Nyv1_longi_dom"/>
</dbReference>
<dbReference type="KEGG" id="lth:KLTH0G13376g"/>
<dbReference type="InterPro" id="IPR001388">
    <property type="entry name" value="Synaptobrevin-like"/>
</dbReference>
<proteinExistence type="inferred from homology"/>
<evidence type="ECO:0000256" key="5">
    <source>
        <dbReference type="ARBA" id="ARBA00022989"/>
    </source>
</evidence>
<evidence type="ECO:0000256" key="4">
    <source>
        <dbReference type="ARBA" id="ARBA00022927"/>
    </source>
</evidence>
<reference evidence="11 12" key="1">
    <citation type="journal article" date="2009" name="Genome Res.">
        <title>Comparative genomics of protoploid Saccharomycetaceae.</title>
        <authorList>
            <consortium name="The Genolevures Consortium"/>
            <person name="Souciet J.-L."/>
            <person name="Dujon B."/>
            <person name="Gaillardin C."/>
            <person name="Johnston M."/>
            <person name="Baret P.V."/>
            <person name="Cliften P."/>
            <person name="Sherman D.J."/>
            <person name="Weissenbach J."/>
            <person name="Westhof E."/>
            <person name="Wincker P."/>
            <person name="Jubin C."/>
            <person name="Poulain J."/>
            <person name="Barbe V."/>
            <person name="Segurens B."/>
            <person name="Artiguenave F."/>
            <person name="Anthouard V."/>
            <person name="Vacherie B."/>
            <person name="Val M.-E."/>
            <person name="Fulton R.S."/>
            <person name="Minx P."/>
            <person name="Wilson R."/>
            <person name="Durrens P."/>
            <person name="Jean G."/>
            <person name="Marck C."/>
            <person name="Martin T."/>
            <person name="Nikolski M."/>
            <person name="Rolland T."/>
            <person name="Seret M.-L."/>
            <person name="Casaregola S."/>
            <person name="Despons L."/>
            <person name="Fairhead C."/>
            <person name="Fischer G."/>
            <person name="Lafontaine I."/>
            <person name="Leh V."/>
            <person name="Lemaire M."/>
            <person name="de Montigny J."/>
            <person name="Neuveglise C."/>
            <person name="Thierry A."/>
            <person name="Blanc-Lenfle I."/>
            <person name="Bleykasten C."/>
            <person name="Diffels J."/>
            <person name="Fritsch E."/>
            <person name="Frangeul L."/>
            <person name="Goeffon A."/>
            <person name="Jauniaux N."/>
            <person name="Kachouri-Lafond R."/>
            <person name="Payen C."/>
            <person name="Potier S."/>
            <person name="Pribylova L."/>
            <person name="Ozanne C."/>
            <person name="Richard G.-F."/>
            <person name="Sacerdot C."/>
            <person name="Straub M.-L."/>
            <person name="Talla E."/>
        </authorList>
    </citation>
    <scope>NUCLEOTIDE SEQUENCE [LARGE SCALE GENOMIC DNA]</scope>
    <source>
        <strain evidence="12">ATCC 56472 / CBS 6340 / NRRL Y-8284</strain>
    </source>
</reference>
<comment type="subcellular location">
    <subcellularLocation>
        <location evidence="7">Endomembrane system</location>
        <topology evidence="7">Single-pass type IV membrane protein</topology>
    </subcellularLocation>
</comment>
<dbReference type="GO" id="GO:0005737">
    <property type="term" value="C:cytoplasm"/>
    <property type="evidence" value="ECO:0007669"/>
    <property type="project" value="UniProtKB-ARBA"/>
</dbReference>
<dbReference type="Pfam" id="PF00957">
    <property type="entry name" value="Synaptobrevin"/>
    <property type="match status" value="1"/>
</dbReference>
<evidence type="ECO:0000256" key="1">
    <source>
        <dbReference type="ARBA" id="ARBA00008025"/>
    </source>
</evidence>
<dbReference type="InterPro" id="IPR051097">
    <property type="entry name" value="Synaptobrevin-like_transport"/>
</dbReference>
<feature type="domain" description="V-SNARE coiled-coil homology" evidence="10">
    <location>
        <begin position="142"/>
        <end position="202"/>
    </location>
</feature>
<dbReference type="PROSITE" id="PS50892">
    <property type="entry name" value="V_SNARE"/>
    <property type="match status" value="1"/>
</dbReference>
<dbReference type="AlphaFoldDB" id="C5DN15"/>
<dbReference type="FunCoup" id="C5DN15">
    <property type="interactions" value="66"/>
</dbReference>
<name>C5DN15_LACTC</name>
<feature type="transmembrane region" description="Helical" evidence="9">
    <location>
        <begin position="206"/>
        <end position="227"/>
    </location>
</feature>
<dbReference type="PANTHER" id="PTHR21136:SF168">
    <property type="entry name" value="VESICLE-ASSOCIATED MEMBRANE PROTEIN 9"/>
    <property type="match status" value="1"/>
</dbReference>
<keyword evidence="6 9" id="KW-0472">Membrane</keyword>
<protein>
    <submittedName>
        <fullName evidence="11">KLTH0G13376p</fullName>
    </submittedName>
</protein>
<evidence type="ECO:0000256" key="6">
    <source>
        <dbReference type="ARBA" id="ARBA00023136"/>
    </source>
</evidence>
<dbReference type="RefSeq" id="XP_002555613.1">
    <property type="nucleotide sequence ID" value="XM_002555567.1"/>
</dbReference>
<dbReference type="CDD" id="cd15843">
    <property type="entry name" value="R-SNARE"/>
    <property type="match status" value="1"/>
</dbReference>
<dbReference type="GO" id="GO:0016020">
    <property type="term" value="C:membrane"/>
    <property type="evidence" value="ECO:0007669"/>
    <property type="project" value="InterPro"/>
</dbReference>
<evidence type="ECO:0000313" key="12">
    <source>
        <dbReference type="Proteomes" id="UP000002036"/>
    </source>
</evidence>
<evidence type="ECO:0000256" key="3">
    <source>
        <dbReference type="ARBA" id="ARBA00022692"/>
    </source>
</evidence>
<dbReference type="OMA" id="DGYDCYY"/>
<evidence type="ECO:0000256" key="2">
    <source>
        <dbReference type="ARBA" id="ARBA00022448"/>
    </source>
</evidence>
<accession>C5DN15</accession>
<evidence type="ECO:0000256" key="8">
    <source>
        <dbReference type="PROSITE-ProRule" id="PRU00290"/>
    </source>
</evidence>
<evidence type="ECO:0000256" key="7">
    <source>
        <dbReference type="ARBA" id="ARBA00046280"/>
    </source>
</evidence>
<keyword evidence="2" id="KW-0813">Transport</keyword>
<sequence length="228" mass="26045">MKEYNVTYLEVIQRGDVVAKYYNDQTSGYGSLGRAGKNATPKVFERLVEELVIPKVVHVEGNKVTKMSTPLLDGFDCYYGTADDATTYVCFSQIDVPKILPLRLLTELKSISNGSDEELAEHVRTIVRQFHEELLTYHDSSTAEATEQDLQDIIQLMNDNIDKFLQRQERVSLLVDRTSKLNQSSHNFKRKAVRIKQRMWWQNVKLCSTLVAVTVLVLFVVVAAVHYV</sequence>
<comment type="similarity">
    <text evidence="1">Belongs to the synaptobrevin family.</text>
</comment>
<evidence type="ECO:0000313" key="11">
    <source>
        <dbReference type="EMBL" id="CAR25176.1"/>
    </source>
</evidence>
<dbReference type="FunFam" id="1.20.5.110:FF:000004">
    <property type="entry name" value="Vesicle-associated membrane protein 7"/>
    <property type="match status" value="1"/>
</dbReference>
<dbReference type="Gene3D" id="1.20.5.110">
    <property type="match status" value="1"/>
</dbReference>
<dbReference type="Gene3D" id="3.30.450.230">
    <property type="entry name" value="Vacuolar R-SNARE Nyv1, longin domain"/>
    <property type="match status" value="1"/>
</dbReference>
<dbReference type="EMBL" id="CU928171">
    <property type="protein sequence ID" value="CAR25176.1"/>
    <property type="molecule type" value="Genomic_DNA"/>
</dbReference>
<keyword evidence="3 9" id="KW-0812">Transmembrane</keyword>
<keyword evidence="4" id="KW-0653">Protein transport</keyword>
<dbReference type="InParanoid" id="C5DN15"/>
<dbReference type="GeneID" id="8293896"/>
<dbReference type="GO" id="GO:0015031">
    <property type="term" value="P:protein transport"/>
    <property type="evidence" value="ECO:0007669"/>
    <property type="project" value="UniProtKB-KW"/>
</dbReference>
<dbReference type="GO" id="GO:0012505">
    <property type="term" value="C:endomembrane system"/>
    <property type="evidence" value="ECO:0007669"/>
    <property type="project" value="UniProtKB-SubCell"/>
</dbReference>
<dbReference type="InterPro" id="IPR042855">
    <property type="entry name" value="V_SNARE_CC"/>
</dbReference>
<keyword evidence="8" id="KW-0175">Coiled coil</keyword>
<dbReference type="GO" id="GO:0016192">
    <property type="term" value="P:vesicle-mediated transport"/>
    <property type="evidence" value="ECO:0007669"/>
    <property type="project" value="InterPro"/>
</dbReference>
<dbReference type="PANTHER" id="PTHR21136">
    <property type="entry name" value="SNARE PROTEINS"/>
    <property type="match status" value="1"/>
</dbReference>
<dbReference type="STRING" id="559295.C5DN15"/>
<organism evidence="11 12">
    <name type="scientific">Lachancea thermotolerans (strain ATCC 56472 / CBS 6340 / NRRL Y-8284)</name>
    <name type="common">Yeast</name>
    <name type="synonym">Kluyveromyces thermotolerans</name>
    <dbReference type="NCBI Taxonomy" id="559295"/>
    <lineage>
        <taxon>Eukaryota</taxon>
        <taxon>Fungi</taxon>
        <taxon>Dikarya</taxon>
        <taxon>Ascomycota</taxon>
        <taxon>Saccharomycotina</taxon>
        <taxon>Saccharomycetes</taxon>
        <taxon>Saccharomycetales</taxon>
        <taxon>Saccharomycetaceae</taxon>
        <taxon>Lachancea</taxon>
    </lineage>
</organism>
<evidence type="ECO:0000256" key="9">
    <source>
        <dbReference type="SAM" id="Phobius"/>
    </source>
</evidence>